<dbReference type="AlphaFoldDB" id="A0A5N0YPW9"/>
<protein>
    <submittedName>
        <fullName evidence="1">Uncharacterized protein</fullName>
    </submittedName>
</protein>
<dbReference type="Proteomes" id="UP000326078">
    <property type="component" value="Unassembled WGS sequence"/>
</dbReference>
<name>A0A5N0YPW9_9ENTE</name>
<dbReference type="EMBL" id="VYUT01000014">
    <property type="protein sequence ID" value="KAA9204785.1"/>
    <property type="molecule type" value="Genomic_DNA"/>
</dbReference>
<evidence type="ECO:0000313" key="1">
    <source>
        <dbReference type="EMBL" id="KAA9204785.1"/>
    </source>
</evidence>
<evidence type="ECO:0000313" key="2">
    <source>
        <dbReference type="Proteomes" id="UP000326078"/>
    </source>
</evidence>
<comment type="caution">
    <text evidence="1">The sequence shown here is derived from an EMBL/GenBank/DDBJ whole genome shotgun (WGS) entry which is preliminary data.</text>
</comment>
<dbReference type="RefSeq" id="WP_137239163.1">
    <property type="nucleotide sequence ID" value="NZ_SJOV01000008.1"/>
</dbReference>
<gene>
    <name evidence="1" type="ORF">F6X95_10365</name>
</gene>
<organism evidence="1 2">
    <name type="scientific">Enterococcus durans</name>
    <dbReference type="NCBI Taxonomy" id="53345"/>
    <lineage>
        <taxon>Bacteria</taxon>
        <taxon>Bacillati</taxon>
        <taxon>Bacillota</taxon>
        <taxon>Bacilli</taxon>
        <taxon>Lactobacillales</taxon>
        <taxon>Enterococcaceae</taxon>
        <taxon>Enterococcus</taxon>
    </lineage>
</organism>
<accession>A0A5N0YPW9</accession>
<proteinExistence type="predicted"/>
<sequence length="65" mass="7881">MNIFLECLFIPFLTAFFVIKNEIIKKYREKMNVKIKQMHNRIDGDANEMIRMAFIVHFLNDLIFL</sequence>
<reference evidence="1 2" key="1">
    <citation type="submission" date="2019-09" db="EMBL/GenBank/DDBJ databases">
        <title>Vancomyinc resistant enterococci isolated from farm animals in Switzerland.</title>
        <authorList>
            <person name="Stevens M.J.A."/>
            <person name="Stephan R."/>
            <person name="Morach M."/>
            <person name="Nuesch-Inderbinen M."/>
        </authorList>
    </citation>
    <scope>NUCLEOTIDE SEQUENCE [LARGE SCALE GENOMIC DNA]</scope>
    <source>
        <strain evidence="1 2">GH27</strain>
    </source>
</reference>